<feature type="region of interest" description="Disordered" evidence="1">
    <location>
        <begin position="146"/>
        <end position="188"/>
    </location>
</feature>
<dbReference type="HOGENOM" id="CLU_1440777_0_0_1"/>
<evidence type="ECO:0000313" key="3">
    <source>
        <dbReference type="Proteomes" id="UP000030706"/>
    </source>
</evidence>
<feature type="compositionally biased region" description="Low complexity" evidence="1">
    <location>
        <begin position="148"/>
        <end position="160"/>
    </location>
</feature>
<dbReference type="RefSeq" id="XP_029760030.1">
    <property type="nucleotide sequence ID" value="XM_029899466.1"/>
</dbReference>
<feature type="region of interest" description="Disordered" evidence="1">
    <location>
        <begin position="51"/>
        <end position="71"/>
    </location>
</feature>
<protein>
    <submittedName>
        <fullName evidence="2">Uncharacterized protein</fullName>
    </submittedName>
</protein>
<keyword evidence="3" id="KW-1185">Reference proteome</keyword>
<accession>A0A074XEJ8</accession>
<evidence type="ECO:0000313" key="2">
    <source>
        <dbReference type="EMBL" id="KEQ83843.1"/>
    </source>
</evidence>
<gene>
    <name evidence="2" type="ORF">M438DRAFT_23634</name>
</gene>
<dbReference type="EMBL" id="KL584983">
    <property type="protein sequence ID" value="KEQ83843.1"/>
    <property type="molecule type" value="Genomic_DNA"/>
</dbReference>
<proteinExistence type="predicted"/>
<dbReference type="GeneID" id="40741772"/>
<evidence type="ECO:0000256" key="1">
    <source>
        <dbReference type="SAM" id="MobiDB-lite"/>
    </source>
</evidence>
<sequence>MAPGRKDCPDCAILEGKCARHKNAYSRRNCLDCAAMPGRCEAHRRLGRNARKREGHLKNQRNLDKQAADVDDEDAMDVDGTVQPNVKLKLGVGIPLRYPLPPKPPTPFSHTIHKRACAVQKPVARASTTEAFQRYDLVIHNKAVHKPTSAAAHSDTATTTIPKQEEEEMQEKLPWKQINKLPFRGRQT</sequence>
<name>A0A074XEJ8_AURPU</name>
<dbReference type="AlphaFoldDB" id="A0A074XEJ8"/>
<reference evidence="2 3" key="1">
    <citation type="journal article" date="2014" name="BMC Genomics">
        <title>Genome sequencing of four Aureobasidium pullulans varieties: biotechnological potential, stress tolerance, and description of new species.</title>
        <authorList>
            <person name="Gostin Ar C."/>
            <person name="Ohm R.A."/>
            <person name="Kogej T."/>
            <person name="Sonjak S."/>
            <person name="Turk M."/>
            <person name="Zajc J."/>
            <person name="Zalar P."/>
            <person name="Grube M."/>
            <person name="Sun H."/>
            <person name="Han J."/>
            <person name="Sharma A."/>
            <person name="Chiniquy J."/>
            <person name="Ngan C.Y."/>
            <person name="Lipzen A."/>
            <person name="Barry K."/>
            <person name="Grigoriev I.V."/>
            <person name="Gunde-Cimerman N."/>
        </authorList>
    </citation>
    <scope>NUCLEOTIDE SEQUENCE [LARGE SCALE GENOMIC DNA]</scope>
    <source>
        <strain evidence="2 3">EXF-150</strain>
    </source>
</reference>
<organism evidence="2 3">
    <name type="scientific">Aureobasidium pullulans EXF-150</name>
    <dbReference type="NCBI Taxonomy" id="1043002"/>
    <lineage>
        <taxon>Eukaryota</taxon>
        <taxon>Fungi</taxon>
        <taxon>Dikarya</taxon>
        <taxon>Ascomycota</taxon>
        <taxon>Pezizomycotina</taxon>
        <taxon>Dothideomycetes</taxon>
        <taxon>Dothideomycetidae</taxon>
        <taxon>Dothideales</taxon>
        <taxon>Saccotheciaceae</taxon>
        <taxon>Aureobasidium</taxon>
    </lineage>
</organism>
<dbReference type="Proteomes" id="UP000030706">
    <property type="component" value="Unassembled WGS sequence"/>
</dbReference>